<dbReference type="PANTHER" id="PTHR32083">
    <property type="entry name" value="CILIA AND FLAGELLA-ASSOCIATED PROTEIN 58-RELATED"/>
    <property type="match status" value="1"/>
</dbReference>
<evidence type="ECO:0000259" key="3">
    <source>
        <dbReference type="Pfam" id="PF21771"/>
    </source>
</evidence>
<keyword evidence="1 2" id="KW-0175">Coiled coil</keyword>
<feature type="coiled-coil region" evidence="2">
    <location>
        <begin position="421"/>
        <end position="588"/>
    </location>
</feature>
<dbReference type="AlphaFoldDB" id="G0V1Z5"/>
<feature type="coiled-coil region" evidence="2">
    <location>
        <begin position="253"/>
        <end position="385"/>
    </location>
</feature>
<dbReference type="EMBL" id="HE575324">
    <property type="protein sequence ID" value="CCC95667.1"/>
    <property type="molecule type" value="Genomic_DNA"/>
</dbReference>
<reference evidence="4" key="1">
    <citation type="journal article" date="2012" name="Proc. Natl. Acad. Sci. U.S.A.">
        <title>Antigenic diversity is generated by distinct evolutionary mechanisms in African trypanosome species.</title>
        <authorList>
            <person name="Jackson A.P."/>
            <person name="Berry A."/>
            <person name="Aslett M."/>
            <person name="Allison H.C."/>
            <person name="Burton P."/>
            <person name="Vavrova-Anderson J."/>
            <person name="Brown R."/>
            <person name="Browne H."/>
            <person name="Corton N."/>
            <person name="Hauser H."/>
            <person name="Gamble J."/>
            <person name="Gilderthorp R."/>
            <person name="Marcello L."/>
            <person name="McQuillan J."/>
            <person name="Otto T.D."/>
            <person name="Quail M.A."/>
            <person name="Sanders M.J."/>
            <person name="van Tonder A."/>
            <person name="Ginger M.L."/>
            <person name="Field M.C."/>
            <person name="Barry J.D."/>
            <person name="Hertz-Fowler C."/>
            <person name="Berriman M."/>
        </authorList>
    </citation>
    <scope>NUCLEOTIDE SEQUENCE</scope>
    <source>
        <strain evidence="4">IL3000</strain>
    </source>
</reference>
<gene>
    <name evidence="4" type="ORF">TCIL3000_11_11580</name>
</gene>
<evidence type="ECO:0000313" key="4">
    <source>
        <dbReference type="EMBL" id="CCC95667.1"/>
    </source>
</evidence>
<organism evidence="4">
    <name type="scientific">Trypanosoma congolense (strain IL3000)</name>
    <dbReference type="NCBI Taxonomy" id="1068625"/>
    <lineage>
        <taxon>Eukaryota</taxon>
        <taxon>Discoba</taxon>
        <taxon>Euglenozoa</taxon>
        <taxon>Kinetoplastea</taxon>
        <taxon>Metakinetoplastina</taxon>
        <taxon>Trypanosomatida</taxon>
        <taxon>Trypanosomatidae</taxon>
        <taxon>Trypanosoma</taxon>
        <taxon>Nannomonas</taxon>
    </lineage>
</organism>
<protein>
    <submittedName>
        <fullName evidence="4">Uncharacterized protein TCIL3000_11_11580</fullName>
    </submittedName>
</protein>
<evidence type="ECO:0000256" key="1">
    <source>
        <dbReference type="ARBA" id="ARBA00023054"/>
    </source>
</evidence>
<accession>G0V1Z5</accession>
<dbReference type="VEuPathDB" id="TriTrypDB:TcIL3000.11.11580"/>
<dbReference type="GO" id="GO:0005856">
    <property type="term" value="C:cytoskeleton"/>
    <property type="evidence" value="ECO:0007669"/>
    <property type="project" value="TreeGrafter"/>
</dbReference>
<dbReference type="PANTHER" id="PTHR32083:SF45">
    <property type="entry name" value="FLAGELLAR ASSOCIATED PROTEIN"/>
    <property type="match status" value="1"/>
</dbReference>
<sequence length="848" mass="99861">MDHIKDGEFTVSDEVVESLQNDFDEVMAALAEHEDYARFRMEYDVLYRALRKSHESEKQLVKRCQQLTQELMSNAAKVQAALKLSQEDHTTIDALKKEIEKAWRMVDAANEKDAHAKDTMKSLKEEVATLEEIMANGSELTSAQSATLEGLKMEKKRMEIEYQELTKQVEILTRDIKELSCKSKEMEAEILNNQGELRRVKDRELIIQQEYDKETRARERADYQVKEQLHLAQQRAKELKTHEQIRADLLETVNALRVQVQTDKEKRQALEQKIETAEKQLYHTQQSYDDALDTTEALNERHRALFGEIANAEKMAQDLRNEQQRTHTVQDGDYKKYRHLAQQNDDMKQEYENLKRQKDTIQKRIDAVKKERKMIMSTCEALQREQETLKKYGENEQKKLQVVEGIIANEIESQKDVEAAIEREREINMRLHKTMMRLENEREKCGAEVLQVIEQHTLVREELKVASITCKETKKAIEESEQRLKKQQGLYEQERAERNLYTKKLIESQDEVMELKQGFRMMDHQIRQLKEELAMKEKKFQDETSAQKVAREKLAKVRRLVNERTATLEDINRNCENVSQNIKQLVKVVNECDKELSEQRQMFLTVSNERDMLGTQLIRRNDELALLYEKVRIQQETISRGDAACRAREDDLRLLRLKATDLRRQSKIASQRSQNINQLEEDVKQLMYDLTVQRAKVQALTEEAENPKSSLRWEKVDGRNPTAEELNRKIYHLQKRLITKSEECVEKDMELQEKQRLLTELANILARQPGPEVVQQLNICQKDLHRTCSVMKQKASELNMVGTHHSELKYEAERLRQELNTTKRKYYEMRMSNDELLKSLDNTNPRLV</sequence>
<feature type="domain" description="Cilia- and flagella-associated protein 58 central coiled coil" evidence="3">
    <location>
        <begin position="367"/>
        <end position="668"/>
    </location>
</feature>
<name>G0V1Z5_TRYCI</name>
<feature type="coiled-coil region" evidence="2">
    <location>
        <begin position="92"/>
        <end position="203"/>
    </location>
</feature>
<evidence type="ECO:0000256" key="2">
    <source>
        <dbReference type="SAM" id="Coils"/>
    </source>
</evidence>
<dbReference type="InterPro" id="IPR049270">
    <property type="entry name" value="CFAP58_CC"/>
</dbReference>
<proteinExistence type="predicted"/>
<dbReference type="Pfam" id="PF21771">
    <property type="entry name" value="CFAP58_CC"/>
    <property type="match status" value="1"/>
</dbReference>